<keyword evidence="2" id="KW-1185">Reference proteome</keyword>
<proteinExistence type="predicted"/>
<dbReference type="Proteomes" id="UP000199062">
    <property type="component" value="Unassembled WGS sequence"/>
</dbReference>
<dbReference type="STRING" id="767519.SAMN05216559_1185"/>
<evidence type="ECO:0000313" key="2">
    <source>
        <dbReference type="Proteomes" id="UP000199062"/>
    </source>
</evidence>
<evidence type="ECO:0000313" key="1">
    <source>
        <dbReference type="EMBL" id="SFR92939.1"/>
    </source>
</evidence>
<dbReference type="AlphaFoldDB" id="A0A1I6KNV8"/>
<accession>A0A1I6KNV8</accession>
<gene>
    <name evidence="1" type="ORF">SAMN05216559_1185</name>
</gene>
<organism evidence="1 2">
    <name type="scientific">Halomicrobium zhouii</name>
    <dbReference type="NCBI Taxonomy" id="767519"/>
    <lineage>
        <taxon>Archaea</taxon>
        <taxon>Methanobacteriati</taxon>
        <taxon>Methanobacteriota</taxon>
        <taxon>Stenosarchaea group</taxon>
        <taxon>Halobacteria</taxon>
        <taxon>Halobacteriales</taxon>
        <taxon>Haloarculaceae</taxon>
        <taxon>Halomicrobium</taxon>
    </lineage>
</organism>
<dbReference type="EMBL" id="FOZK01000001">
    <property type="protein sequence ID" value="SFR92939.1"/>
    <property type="molecule type" value="Genomic_DNA"/>
</dbReference>
<reference evidence="1 2" key="1">
    <citation type="submission" date="2016-10" db="EMBL/GenBank/DDBJ databases">
        <authorList>
            <person name="de Groot N.N."/>
        </authorList>
    </citation>
    <scope>NUCLEOTIDE SEQUENCE [LARGE SCALE GENOMIC DNA]</scope>
    <source>
        <strain evidence="1 2">CGMCC 1.10457</strain>
    </source>
</reference>
<protein>
    <submittedName>
        <fullName evidence="1">Uncharacterized protein</fullName>
    </submittedName>
</protein>
<name>A0A1I6KNV8_9EURY</name>
<sequence>MSDSEAPGGGKVLELPCGARKAVRDLDMGLREFDCECGETHAVVMDMHPLSRWVPEFLVEVLQETVEPADEFEEFTTAHAMGSVMEEFPERVVAADVAEDGTVGYALVWATQFDSRRLHEIIVELLVELMEHAISHAEDEAVMDEFEAHMLEFDVDAFVEQYRAERNLETEHDTAI</sequence>
<dbReference type="InterPro" id="IPR043853">
    <property type="entry name" value="DUF5815"/>
</dbReference>
<dbReference type="RefSeq" id="WP_089814775.1">
    <property type="nucleotide sequence ID" value="NZ_FOZK01000001.1"/>
</dbReference>
<dbReference type="OrthoDB" id="156206at2157"/>
<dbReference type="Pfam" id="PF19132">
    <property type="entry name" value="DUF5815"/>
    <property type="match status" value="1"/>
</dbReference>